<evidence type="ECO:0000313" key="2">
    <source>
        <dbReference type="Proteomes" id="UP000011173"/>
    </source>
</evidence>
<sequence>MEVFCLCICSDKFKDFFLDAYSTCHRFIQFSLSRKRN</sequence>
<dbReference type="HOGENOM" id="CLU_3346579_0_0_10"/>
<proteinExistence type="predicted"/>
<gene>
    <name evidence="1" type="ordered locus">DDD_2955</name>
</gene>
<dbReference type="AlphaFoldDB" id="L7WCV9"/>
<dbReference type="PATRIC" id="fig|592029.3.peg.2929"/>
<accession>L7WCV9</accession>
<organism evidence="1 2">
    <name type="scientific">Nonlabens dokdonensis (strain DSM 17205 / KCTC 12402 / DSW-6)</name>
    <name type="common">Donghaeana dokdonensis</name>
    <dbReference type="NCBI Taxonomy" id="592029"/>
    <lineage>
        <taxon>Bacteria</taxon>
        <taxon>Pseudomonadati</taxon>
        <taxon>Bacteroidota</taxon>
        <taxon>Flavobacteriia</taxon>
        <taxon>Flavobacteriales</taxon>
        <taxon>Flavobacteriaceae</taxon>
        <taxon>Nonlabens</taxon>
    </lineage>
</organism>
<name>L7WCV9_NONDD</name>
<reference evidence="1 2" key="1">
    <citation type="journal article" date="2013" name="Genome Biol. Evol.">
        <title>Genomic makeup of the marine flavobacterium Nonlabens (Donghaeana) dokdonensis DSW-6 and identification of a novel class of rhodopsins.</title>
        <authorList>
            <person name="Kwon S.K."/>
            <person name="Kim B.K."/>
            <person name="Song J.Y."/>
            <person name="Kwak M.J."/>
            <person name="Lee C.H."/>
            <person name="Yoon J.H."/>
            <person name="Oh T.K."/>
            <person name="Kim J.F."/>
        </authorList>
    </citation>
    <scope>NUCLEOTIDE SEQUENCE [LARGE SCALE GENOMIC DNA]</scope>
    <source>
        <strain evidence="2">DSM 17205 / KCTC 12402 / DSW-6</strain>
    </source>
</reference>
<dbReference type="KEGG" id="ndo:DDD_2955"/>
<dbReference type="EMBL" id="CP001397">
    <property type="protein sequence ID" value="AGC78082.1"/>
    <property type="molecule type" value="Genomic_DNA"/>
</dbReference>
<protein>
    <submittedName>
        <fullName evidence="1">Uncharacterized protein</fullName>
    </submittedName>
</protein>
<evidence type="ECO:0000313" key="1">
    <source>
        <dbReference type="EMBL" id="AGC78082.1"/>
    </source>
</evidence>
<dbReference type="Proteomes" id="UP000011173">
    <property type="component" value="Chromosome"/>
</dbReference>